<reference evidence="13" key="3">
    <citation type="submission" date="2023-10" db="EMBL/GenBank/DDBJ databases">
        <title>Whole Genome based description of the genera Actinobaculum and Actinotignum reveals a complex phylogenetic relationship within the species included in the genus Actinotignum.</title>
        <authorList>
            <person name="Jensen C.S."/>
            <person name="Dargis R."/>
            <person name="Kemp M."/>
            <person name="Christensen J.J."/>
        </authorList>
    </citation>
    <scope>NUCLEOTIDE SEQUENCE</scope>
    <source>
        <strain evidence="13">Actinobaculum_suis_CCUG19206T</strain>
    </source>
</reference>
<evidence type="ECO:0000259" key="11">
    <source>
        <dbReference type="Pfam" id="PF07730"/>
    </source>
</evidence>
<proteinExistence type="predicted"/>
<feature type="transmembrane region" description="Helical" evidence="10">
    <location>
        <begin position="50"/>
        <end position="66"/>
    </location>
</feature>
<feature type="compositionally biased region" description="Low complexity" evidence="9">
    <location>
        <begin position="356"/>
        <end position="369"/>
    </location>
</feature>
<dbReference type="SUPFAM" id="SSF55874">
    <property type="entry name" value="ATPase domain of HSP90 chaperone/DNA topoisomerase II/histidine kinase"/>
    <property type="match status" value="1"/>
</dbReference>
<dbReference type="InterPro" id="IPR050482">
    <property type="entry name" value="Sensor_HK_TwoCompSys"/>
</dbReference>
<evidence type="ECO:0000256" key="6">
    <source>
        <dbReference type="ARBA" id="ARBA00022777"/>
    </source>
</evidence>
<dbReference type="PANTHER" id="PTHR24421">
    <property type="entry name" value="NITRATE/NITRITE SENSOR PROTEIN NARX-RELATED"/>
    <property type="match status" value="1"/>
</dbReference>
<keyword evidence="15" id="KW-1185">Reference proteome</keyword>
<reference evidence="15" key="1">
    <citation type="submission" date="2016-10" db="EMBL/GenBank/DDBJ databases">
        <authorList>
            <person name="Varghese N."/>
        </authorList>
    </citation>
    <scope>NUCLEOTIDE SEQUENCE [LARGE SCALE GENOMIC DNA]</scope>
    <source>
        <strain evidence="15">DSM 20639</strain>
    </source>
</reference>
<keyword evidence="6 14" id="KW-0418">Kinase</keyword>
<evidence type="ECO:0000256" key="9">
    <source>
        <dbReference type="SAM" id="MobiDB-lite"/>
    </source>
</evidence>
<keyword evidence="4" id="KW-0808">Transferase</keyword>
<keyword evidence="8" id="KW-0902">Two-component regulatory system</keyword>
<keyword evidence="10" id="KW-0812">Transmembrane</keyword>
<evidence type="ECO:0000256" key="1">
    <source>
        <dbReference type="ARBA" id="ARBA00000085"/>
    </source>
</evidence>
<feature type="transmembrane region" description="Helical" evidence="10">
    <location>
        <begin position="144"/>
        <end position="164"/>
    </location>
</feature>
<comment type="catalytic activity">
    <reaction evidence="1">
        <text>ATP + protein L-histidine = ADP + protein N-phospho-L-histidine.</text>
        <dbReference type="EC" id="2.7.13.3"/>
    </reaction>
</comment>
<keyword evidence="10" id="KW-0472">Membrane</keyword>
<dbReference type="Gene3D" id="1.20.5.1930">
    <property type="match status" value="1"/>
</dbReference>
<keyword evidence="3" id="KW-0597">Phosphoprotein</keyword>
<dbReference type="Pfam" id="PF07730">
    <property type="entry name" value="HisKA_3"/>
    <property type="match status" value="1"/>
</dbReference>
<dbReference type="RefSeq" id="WP_074663032.1">
    <property type="nucleotide sequence ID" value="NZ_FNAU01000011.1"/>
</dbReference>
<name>A0A1G7DEX4_9ACTO</name>
<dbReference type="InterPro" id="IPR011712">
    <property type="entry name" value="Sig_transdc_His_kin_sub3_dim/P"/>
</dbReference>
<dbReference type="GO" id="GO:0016020">
    <property type="term" value="C:membrane"/>
    <property type="evidence" value="ECO:0007669"/>
    <property type="project" value="InterPro"/>
</dbReference>
<evidence type="ECO:0000256" key="8">
    <source>
        <dbReference type="ARBA" id="ARBA00023012"/>
    </source>
</evidence>
<accession>A0A1G7DEX4</accession>
<evidence type="ECO:0000256" key="7">
    <source>
        <dbReference type="ARBA" id="ARBA00022840"/>
    </source>
</evidence>
<feature type="transmembrane region" description="Helical" evidence="10">
    <location>
        <begin position="114"/>
        <end position="135"/>
    </location>
</feature>
<evidence type="ECO:0000259" key="12">
    <source>
        <dbReference type="Pfam" id="PF23539"/>
    </source>
</evidence>
<dbReference type="Proteomes" id="UP000182744">
    <property type="component" value="Unassembled WGS sequence"/>
</dbReference>
<evidence type="ECO:0000313" key="14">
    <source>
        <dbReference type="EMBL" id="SDE50154.1"/>
    </source>
</evidence>
<dbReference type="EMBL" id="JAWNFU010000006">
    <property type="protein sequence ID" value="MDY5154100.1"/>
    <property type="molecule type" value="Genomic_DNA"/>
</dbReference>
<dbReference type="InterPro" id="IPR055558">
    <property type="entry name" value="DUF7134"/>
</dbReference>
<evidence type="ECO:0000256" key="5">
    <source>
        <dbReference type="ARBA" id="ARBA00022741"/>
    </source>
</evidence>
<gene>
    <name evidence="13" type="ORF">R6G71_08630</name>
    <name evidence="14" type="ORF">SAMN05421878_1118</name>
</gene>
<organism evidence="14 15">
    <name type="scientific">Actinobaculum suis</name>
    <dbReference type="NCBI Taxonomy" id="1657"/>
    <lineage>
        <taxon>Bacteria</taxon>
        <taxon>Bacillati</taxon>
        <taxon>Actinomycetota</taxon>
        <taxon>Actinomycetes</taxon>
        <taxon>Actinomycetales</taxon>
        <taxon>Actinomycetaceae</taxon>
        <taxon>Actinobaculum</taxon>
    </lineage>
</organism>
<evidence type="ECO:0000256" key="2">
    <source>
        <dbReference type="ARBA" id="ARBA00012438"/>
    </source>
</evidence>
<dbReference type="EC" id="2.7.13.3" evidence="2"/>
<evidence type="ECO:0000256" key="10">
    <source>
        <dbReference type="SAM" id="Phobius"/>
    </source>
</evidence>
<feature type="transmembrane region" description="Helical" evidence="10">
    <location>
        <begin position="12"/>
        <end position="38"/>
    </location>
</feature>
<evidence type="ECO:0000256" key="4">
    <source>
        <dbReference type="ARBA" id="ARBA00022679"/>
    </source>
</evidence>
<dbReference type="Proteomes" id="UP001273799">
    <property type="component" value="Unassembled WGS sequence"/>
</dbReference>
<dbReference type="EMBL" id="FNAU01000011">
    <property type="protein sequence ID" value="SDE50154.1"/>
    <property type="molecule type" value="Genomic_DNA"/>
</dbReference>
<dbReference type="GO" id="GO:0000155">
    <property type="term" value="F:phosphorelay sensor kinase activity"/>
    <property type="evidence" value="ECO:0007669"/>
    <property type="project" value="InterPro"/>
</dbReference>
<feature type="domain" description="DUF7134" evidence="12">
    <location>
        <begin position="16"/>
        <end position="167"/>
    </location>
</feature>
<dbReference type="CDD" id="cd16917">
    <property type="entry name" value="HATPase_UhpB-NarQ-NarX-like"/>
    <property type="match status" value="1"/>
</dbReference>
<feature type="compositionally biased region" description="Polar residues" evidence="9">
    <location>
        <begin position="385"/>
        <end position="404"/>
    </location>
</feature>
<evidence type="ECO:0000256" key="3">
    <source>
        <dbReference type="ARBA" id="ARBA00022553"/>
    </source>
</evidence>
<reference evidence="14" key="2">
    <citation type="submission" date="2016-10" db="EMBL/GenBank/DDBJ databases">
        <authorList>
            <person name="de Groot N.N."/>
        </authorList>
    </citation>
    <scope>NUCLEOTIDE SEQUENCE [LARGE SCALE GENOMIC DNA]</scope>
    <source>
        <strain evidence="14">DSM 20639</strain>
    </source>
</reference>
<keyword evidence="10" id="KW-1133">Transmembrane helix</keyword>
<dbReference type="GO" id="GO:0005524">
    <property type="term" value="F:ATP binding"/>
    <property type="evidence" value="ECO:0007669"/>
    <property type="project" value="UniProtKB-KW"/>
</dbReference>
<feature type="domain" description="Signal transduction histidine kinase subgroup 3 dimerisation and phosphoacceptor" evidence="11">
    <location>
        <begin position="199"/>
        <end position="264"/>
    </location>
</feature>
<feature type="transmembrane region" description="Helical" evidence="10">
    <location>
        <begin position="73"/>
        <end position="94"/>
    </location>
</feature>
<keyword evidence="5" id="KW-0547">Nucleotide-binding</keyword>
<evidence type="ECO:0000313" key="15">
    <source>
        <dbReference type="Proteomes" id="UP000182744"/>
    </source>
</evidence>
<dbReference type="PANTHER" id="PTHR24421:SF10">
    <property type="entry name" value="NITRATE_NITRITE SENSOR PROTEIN NARQ"/>
    <property type="match status" value="1"/>
</dbReference>
<dbReference type="GO" id="GO:0046983">
    <property type="term" value="F:protein dimerization activity"/>
    <property type="evidence" value="ECO:0007669"/>
    <property type="project" value="InterPro"/>
</dbReference>
<feature type="region of interest" description="Disordered" evidence="9">
    <location>
        <begin position="348"/>
        <end position="417"/>
    </location>
</feature>
<dbReference type="InterPro" id="IPR036890">
    <property type="entry name" value="HATPase_C_sf"/>
</dbReference>
<protein>
    <recommendedName>
        <fullName evidence="2">histidine kinase</fullName>
        <ecNumber evidence="2">2.7.13.3</ecNumber>
    </recommendedName>
</protein>
<sequence length="466" mass="50079">MERDKILRIAGFSPLDLALALCILIFKIVFGPMGFYLLDTDMPAFSPLDYVMQVLVFLAIFTCLLLRRTHPEIALIIMTVSYSANYLLGTFAFPELDYLVAGMVLYGVGAYGKSWTRYGVIVSLVCMILASAFAWGRSLQDAQVFFLLEVILFLTFSLAGFILGRSRANDFARLRQIDAEAEAARREAEQSARIAVLAERNRIARDMHDVVAHTLSVVIAQADGGRYAAQKDPAAPVQALEKISKISRSALSDIRTIIGVLREGNDGAPLVPTPEVSDLGQLVEDIRATGRTVEFAEVGDITVLPSGTSAALYRICQEAVTNVLKHAPRDARIAITLTQTSEGVTLTVDNDRGEHAPTAATSSDPAPRAVKSSDLVTRAAKRSDSTLASAGNSYSPPAPTNSDLNAPHLPGRNRGIGNSAGGNGIIGMRERAAAFGGTLMAGPLGDYGWRVQAHLPTPGQKSTDFR</sequence>
<evidence type="ECO:0000313" key="13">
    <source>
        <dbReference type="EMBL" id="MDY5154100.1"/>
    </source>
</evidence>
<dbReference type="AlphaFoldDB" id="A0A1G7DEX4"/>
<keyword evidence="7" id="KW-0067">ATP-binding</keyword>
<dbReference type="Gene3D" id="3.30.565.10">
    <property type="entry name" value="Histidine kinase-like ATPase, C-terminal domain"/>
    <property type="match status" value="1"/>
</dbReference>
<dbReference type="Pfam" id="PF23539">
    <property type="entry name" value="DUF7134"/>
    <property type="match status" value="1"/>
</dbReference>